<dbReference type="InterPro" id="IPR013968">
    <property type="entry name" value="PKS_KR"/>
</dbReference>
<feature type="compositionally biased region" description="Polar residues" evidence="6">
    <location>
        <begin position="1235"/>
        <end position="1254"/>
    </location>
</feature>
<protein>
    <submittedName>
        <fullName evidence="9">Ketoacyl-synt-domain-containing protein</fullName>
    </submittedName>
</protein>
<dbReference type="InterPro" id="IPR049552">
    <property type="entry name" value="PKS_DH_N"/>
</dbReference>
<dbReference type="SMART" id="SM00825">
    <property type="entry name" value="PKS_KS"/>
    <property type="match status" value="1"/>
</dbReference>
<dbReference type="Gene3D" id="3.30.70.3290">
    <property type="match status" value="1"/>
</dbReference>
<dbReference type="GO" id="GO:0006633">
    <property type="term" value="P:fatty acid biosynthetic process"/>
    <property type="evidence" value="ECO:0007669"/>
    <property type="project" value="TreeGrafter"/>
</dbReference>
<dbReference type="InterPro" id="IPR014030">
    <property type="entry name" value="Ketoacyl_synth_N"/>
</dbReference>
<dbReference type="SUPFAM" id="SSF55048">
    <property type="entry name" value="Probable ACP-binding domain of malonyl-CoA ACP transacylase"/>
    <property type="match status" value="1"/>
</dbReference>
<dbReference type="InterPro" id="IPR020841">
    <property type="entry name" value="PKS_Beta-ketoAc_synthase_dom"/>
</dbReference>
<dbReference type="GO" id="GO:0004312">
    <property type="term" value="F:fatty acid synthase activity"/>
    <property type="evidence" value="ECO:0007669"/>
    <property type="project" value="TreeGrafter"/>
</dbReference>
<dbReference type="SUPFAM" id="SSF53901">
    <property type="entry name" value="Thiolase-like"/>
    <property type="match status" value="1"/>
</dbReference>
<dbReference type="InterPro" id="IPR009081">
    <property type="entry name" value="PP-bd_ACP"/>
</dbReference>
<dbReference type="Gene3D" id="3.10.129.110">
    <property type="entry name" value="Polyketide synthase dehydratase"/>
    <property type="match status" value="1"/>
</dbReference>
<feature type="region of interest" description="C-terminal hotdog fold" evidence="5">
    <location>
        <begin position="1026"/>
        <end position="1180"/>
    </location>
</feature>
<dbReference type="PANTHER" id="PTHR43775">
    <property type="entry name" value="FATTY ACID SYNTHASE"/>
    <property type="match status" value="1"/>
</dbReference>
<name>A0A371CR43_9APHY</name>
<evidence type="ECO:0000313" key="9">
    <source>
        <dbReference type="EMBL" id="RDX42758.1"/>
    </source>
</evidence>
<dbReference type="InterPro" id="IPR050091">
    <property type="entry name" value="PKS_NRPS_Biosynth_Enz"/>
</dbReference>
<reference evidence="9 10" key="1">
    <citation type="journal article" date="2018" name="Biotechnol. Biofuels">
        <title>Integrative visual omics of the white-rot fungus Polyporus brumalis exposes the biotechnological potential of its oxidative enzymes for delignifying raw plant biomass.</title>
        <authorList>
            <person name="Miyauchi S."/>
            <person name="Rancon A."/>
            <person name="Drula E."/>
            <person name="Hage H."/>
            <person name="Chaduli D."/>
            <person name="Favel A."/>
            <person name="Grisel S."/>
            <person name="Henrissat B."/>
            <person name="Herpoel-Gimbert I."/>
            <person name="Ruiz-Duenas F.J."/>
            <person name="Chevret D."/>
            <person name="Hainaut M."/>
            <person name="Lin J."/>
            <person name="Wang M."/>
            <person name="Pangilinan J."/>
            <person name="Lipzen A."/>
            <person name="Lesage-Meessen L."/>
            <person name="Navarro D."/>
            <person name="Riley R."/>
            <person name="Grigoriev I.V."/>
            <person name="Zhou S."/>
            <person name="Raouche S."/>
            <person name="Rosso M.N."/>
        </authorList>
    </citation>
    <scope>NUCLEOTIDE SEQUENCE [LARGE SCALE GENOMIC DNA]</scope>
    <source>
        <strain evidence="9 10">BRFM 1820</strain>
    </source>
</reference>
<dbReference type="Proteomes" id="UP000256964">
    <property type="component" value="Unassembled WGS sequence"/>
</dbReference>
<dbReference type="SUPFAM" id="SSF52151">
    <property type="entry name" value="FabD/lysophospholipase-like"/>
    <property type="match status" value="1"/>
</dbReference>
<dbReference type="Pfam" id="PF00698">
    <property type="entry name" value="Acyl_transf_1"/>
    <property type="match status" value="1"/>
</dbReference>
<feature type="active site" description="Proton donor; for dehydratase activity" evidence="5">
    <location>
        <position position="1091"/>
    </location>
</feature>
<keyword evidence="3" id="KW-0808">Transferase</keyword>
<dbReference type="InterPro" id="IPR042104">
    <property type="entry name" value="PKS_dehydratase_sf"/>
</dbReference>
<dbReference type="InterPro" id="IPR014043">
    <property type="entry name" value="Acyl_transferase_dom"/>
</dbReference>
<sequence length="2401" mass="258518">MHSKPANIAIVGIAAQLPSGDFANHDLDYTSFLDFLMQQGEAYENIPQSRFNTQFLRGHSVGKVATGVGAFLKDVDLFDHLEFGMTAKDAQLMPLSTRKLLELSFLSLQDSGIDYRGKNIGCYMAGVAHDIFAVSGHDDAEAKGSFAGAPAMLANRVSYHLDLRGPSVPVDTACSSSLYATHLAVQALRNEECEAAVVGGSQINHRFTEWLTYTQGGILSPDGKCKPFDVSANGFGRGEGVVVVVLKPLEAAMRDCDRIYASILGTGVNSSGSLVPANAPAAPAQKDAMLRAFRQANRDPRDVDFLELHATGTAQGDPTEANWVGEAFARDDSIVMGSVKGNIGHLEITAFLASLCKVCGIFSSGTIPPNVNFRIPNPAIKWSQYRLCVPVEPEPLRCRSGNGRSLVAMTSSGIGGANGHAVLEGPPEFKRSEPFWIANTELPVLFVVGALSPRSASALGEAVLITASDSSGAASLARLVGRRARSMTWRSFAVTAGAGKTVSFSKPIIVPKTRPPIVFVFSGQGTQHFHMGRDLFQSCAPFRRSILELDTVYASSVGASLIETTGLFSPSTSHPTDTLGDPWPIDITLPALTMLQLALVDALAAAGVRPDVVVGHSAGETAVLSTSGAASHAAALKLAIGRGRALALLENEKGTMAAVSCSPEKAKIIIGEVNAELGMGVLEIGCYNASEAVTLSGQESHVDLAVAKATAAGIFARKLKTRIPVHSAMMELCRDEFTKQLSGIFSDEVDACVPTVPTYSTVTGQLFGDSLDAQYYWDGTLRPVLFQAAVEAILSHYKGATFVELGPHPVLTSYLRSSSEGCDNITITCPLRRSRTFQPGSETSEFLTALGQVAAAGHNGVDFDALYGSAGPFTGSLPKYPFAPKHVPWYIHTPETVRQRQPRNGPLNYPQLRVNVKTHPELADHVIKGEPIMPASGFIEMALEFGAVELYDIEFHGLLPLSSERPVSLHVELNGTRWSISSASATDASQAWPMQYNRRHATGFLSMTSTQQDMPKLDIDSIRSCMKPVKVNDLYAGMAHFAQYGPAYRRIQECYTVVSADGIVESLVKLRGCDADLPNLADYRFHPAILDAAIHIVVHPIMTGNHDRDLYHLPSKVAAFRMCSSVVQQDLSSGLYAHAVTTGWAPDCISYNITITDESGEPLCMFERLEVAQHGFSRATVKQRYDVVYQPSGLVLPSLSEDSPLPFVTAAVPSQQSHHHGLEFHAVGAVPISPSTSSGSDWDDATQSTDVSSNRGDKGPSLIVEYVRGEEMRLQGPIASLDPREHASLLFVAEDGLNGDAALGFTRSLRKEYPAWTVRVAVFDSSWTRQQRLYASDVLLWLSETELEMRVDKAGAVHVPRITLASAPSDRFPFDPKLPWVLRNGEIAQTYAPRSLGDRRIVQVSAVHPHGGHVWAFTGTVEGSSHQVVGVTASPISSHLEVHEGSIAELQDDLSGLIFSGPSLLAPTVAALAIGPNAFSQPSRLQTKRALVYATPSSSDGELAHEIQFVLSRLGVEVSSLTSLDDVALNSQYARKPHFILAGACDRHDMAVLRSLLPDTGHALFWNDPDIGIAKVLADDPWIVGDAVRAALEYSRSLTLPAITYTPLLAALGDVSADVTARPPSLFDPHKAYLLVGGIGSLGLHIALWMYDHGARHLILTSRSGPESLRSRGDFIGKRILDYLSSRDDLVVQACAVSATSVEQLEAILKASSVPLGGAIILSALLNDRPFASQTQENFDSVFPPKVDAFTTLTRAVDVASLDFCVTFSSISGMFGNPGQTSYAAANTALTGAIRGYSNAFSIVSPIILDSRILTLTDDSYNTRVRHMIDWGMTARELCSYIGDGIRKLREGPVWQYIPDFDWRLVRDNMGPSQLYNHLVQHEEEASTEDSASGKPSLVQIVCKVLDLQEADVTLDVPLTSYGLDSLSASSLSYALRSLVSVSQLQLLADLTIADLQARMESAESEALEHASAPAQDPTDPASEREDYVASHVHEMQSLLEELSATISHRSPPADAPLKRQSQVVLVTGTTGSLGSHILAELLSTSSYDKVIALVRPGRQGSTRDRQLGAFTERGLDTALLDSSRFVLVDCPFEGEHLGLDPVVYEELRTSVSHIIHVGWLVNFDLPLSSFRSTLLAMRGLLDLASEALEFGPVSLLYGSSSGIFRNYTHAFPPTEQLFEAVIAVGQGYSESKWVAEQLIQVAAERTSVRTTLVRIGQLSGGVSGAWNSSEWLPAMIAASSVLGSLPGGHGPVAWLPVPTAASAIVDLIAAPHRIIHLRHPHPVAWSDMMAHFSQVLHLPVVDYLTWISDLSTIFERVDGPQTKHAKTGLSLLDFFQSSCTSGDAAGAPVTENNGLSILMDMGESSMCCSTLRNPGLEQLGVEDVRKWVGYWRRIGALPSL</sequence>
<feature type="region of interest" description="Disordered" evidence="6">
    <location>
        <begin position="1964"/>
        <end position="1985"/>
    </location>
</feature>
<evidence type="ECO:0000259" key="8">
    <source>
        <dbReference type="PROSITE" id="PS52019"/>
    </source>
</evidence>
<evidence type="ECO:0000256" key="1">
    <source>
        <dbReference type="ARBA" id="ARBA00022450"/>
    </source>
</evidence>
<feature type="region of interest" description="Disordered" evidence="6">
    <location>
        <begin position="1235"/>
        <end position="1258"/>
    </location>
</feature>
<dbReference type="SMR" id="A0A371CR43"/>
<feature type="active site" description="Proton acceptor; for dehydratase activity" evidence="5">
    <location>
        <position position="925"/>
    </location>
</feature>
<dbReference type="InterPro" id="IPR001227">
    <property type="entry name" value="Ac_transferase_dom_sf"/>
</dbReference>
<dbReference type="SMART" id="SM00822">
    <property type="entry name" value="PKS_KR"/>
    <property type="match status" value="1"/>
</dbReference>
<dbReference type="InterPro" id="IPR049900">
    <property type="entry name" value="PKS_mFAS_DH"/>
</dbReference>
<dbReference type="Pfam" id="PF07993">
    <property type="entry name" value="NAD_binding_4"/>
    <property type="match status" value="1"/>
</dbReference>
<dbReference type="InterPro" id="IPR020807">
    <property type="entry name" value="PKS_DH"/>
</dbReference>
<feature type="domain" description="Ketosynthase family 3 (KS3)" evidence="7">
    <location>
        <begin position="5"/>
        <end position="425"/>
    </location>
</feature>
<organism evidence="9 10">
    <name type="scientific">Lentinus brumalis</name>
    <dbReference type="NCBI Taxonomy" id="2498619"/>
    <lineage>
        <taxon>Eukaryota</taxon>
        <taxon>Fungi</taxon>
        <taxon>Dikarya</taxon>
        <taxon>Basidiomycota</taxon>
        <taxon>Agaricomycotina</taxon>
        <taxon>Agaricomycetes</taxon>
        <taxon>Polyporales</taxon>
        <taxon>Polyporaceae</taxon>
        <taxon>Lentinus</taxon>
    </lineage>
</organism>
<feature type="region of interest" description="N-terminal hotdog fold" evidence="5">
    <location>
        <begin position="894"/>
        <end position="1012"/>
    </location>
</feature>
<dbReference type="InterPro" id="IPR016036">
    <property type="entry name" value="Malonyl_transacylase_ACP-bd"/>
</dbReference>
<evidence type="ECO:0000256" key="6">
    <source>
        <dbReference type="SAM" id="MobiDB-lite"/>
    </source>
</evidence>
<dbReference type="InterPro" id="IPR057326">
    <property type="entry name" value="KR_dom"/>
</dbReference>
<dbReference type="Pfam" id="PF02801">
    <property type="entry name" value="Ketoacyl-synt_C"/>
    <property type="match status" value="1"/>
</dbReference>
<dbReference type="InterPro" id="IPR032821">
    <property type="entry name" value="PKS_assoc"/>
</dbReference>
<dbReference type="InterPro" id="IPR016035">
    <property type="entry name" value="Acyl_Trfase/lysoPLipase"/>
</dbReference>
<dbReference type="SMART" id="SM00826">
    <property type="entry name" value="PKS_DH"/>
    <property type="match status" value="1"/>
</dbReference>
<dbReference type="InterPro" id="IPR049551">
    <property type="entry name" value="PKS_DH_C"/>
</dbReference>
<dbReference type="InterPro" id="IPR016039">
    <property type="entry name" value="Thiolase-like"/>
</dbReference>
<keyword evidence="2" id="KW-0597">Phosphoprotein</keyword>
<dbReference type="InterPro" id="IPR036736">
    <property type="entry name" value="ACP-like_sf"/>
</dbReference>
<evidence type="ECO:0000256" key="4">
    <source>
        <dbReference type="ARBA" id="ARBA00023268"/>
    </source>
</evidence>
<keyword evidence="1" id="KW-0596">Phosphopantetheine</keyword>
<dbReference type="InterPro" id="IPR013120">
    <property type="entry name" value="FAR_NAD-bd"/>
</dbReference>
<dbReference type="PANTHER" id="PTHR43775:SF37">
    <property type="entry name" value="SI:DKEY-61P9.11"/>
    <property type="match status" value="1"/>
</dbReference>
<feature type="domain" description="PKS/mFAS DH" evidence="8">
    <location>
        <begin position="894"/>
        <end position="1180"/>
    </location>
</feature>
<dbReference type="PROSITE" id="PS52019">
    <property type="entry name" value="PKS_MFAS_DH"/>
    <property type="match status" value="1"/>
</dbReference>
<dbReference type="OrthoDB" id="329835at2759"/>
<evidence type="ECO:0000256" key="3">
    <source>
        <dbReference type="ARBA" id="ARBA00022679"/>
    </source>
</evidence>
<dbReference type="Pfam" id="PF14765">
    <property type="entry name" value="PS-DH"/>
    <property type="match status" value="1"/>
</dbReference>
<evidence type="ECO:0000313" key="10">
    <source>
        <dbReference type="Proteomes" id="UP000256964"/>
    </source>
</evidence>
<dbReference type="CDD" id="cd00833">
    <property type="entry name" value="PKS"/>
    <property type="match status" value="1"/>
</dbReference>
<evidence type="ECO:0000256" key="5">
    <source>
        <dbReference type="PROSITE-ProRule" id="PRU01363"/>
    </source>
</evidence>
<dbReference type="SUPFAM" id="SSF47336">
    <property type="entry name" value="ACP-like"/>
    <property type="match status" value="1"/>
</dbReference>
<dbReference type="Gene3D" id="3.40.366.10">
    <property type="entry name" value="Malonyl-Coenzyme A Acyl Carrier Protein, domain 2"/>
    <property type="match status" value="1"/>
</dbReference>
<gene>
    <name evidence="9" type="ORF">OH76DRAFT_1267505</name>
</gene>
<evidence type="ECO:0000256" key="2">
    <source>
        <dbReference type="ARBA" id="ARBA00022553"/>
    </source>
</evidence>
<dbReference type="PROSITE" id="PS52004">
    <property type="entry name" value="KS3_2"/>
    <property type="match status" value="1"/>
</dbReference>
<dbReference type="Pfam" id="PF21089">
    <property type="entry name" value="PKS_DH_N"/>
    <property type="match status" value="1"/>
</dbReference>
<proteinExistence type="predicted"/>
<dbReference type="GO" id="GO:0044550">
    <property type="term" value="P:secondary metabolite biosynthetic process"/>
    <property type="evidence" value="ECO:0007669"/>
    <property type="project" value="UniProtKB-ARBA"/>
</dbReference>
<dbReference type="InterPro" id="IPR036291">
    <property type="entry name" value="NAD(P)-bd_dom_sf"/>
</dbReference>
<dbReference type="Pfam" id="PF00550">
    <property type="entry name" value="PP-binding"/>
    <property type="match status" value="1"/>
</dbReference>
<dbReference type="STRING" id="139420.A0A371CR43"/>
<dbReference type="SUPFAM" id="SSF51735">
    <property type="entry name" value="NAD(P)-binding Rossmann-fold domains"/>
    <property type="match status" value="2"/>
</dbReference>
<dbReference type="Gene3D" id="1.10.1200.10">
    <property type="entry name" value="ACP-like"/>
    <property type="match status" value="1"/>
</dbReference>
<dbReference type="InterPro" id="IPR014031">
    <property type="entry name" value="Ketoacyl_synth_C"/>
</dbReference>
<dbReference type="Pfam" id="PF16197">
    <property type="entry name" value="KAsynt_C_assoc"/>
    <property type="match status" value="1"/>
</dbReference>
<accession>A0A371CR43</accession>
<dbReference type="Pfam" id="PF08659">
    <property type="entry name" value="KR"/>
    <property type="match status" value="1"/>
</dbReference>
<dbReference type="EMBL" id="KZ857477">
    <property type="protein sequence ID" value="RDX42758.1"/>
    <property type="molecule type" value="Genomic_DNA"/>
</dbReference>
<dbReference type="Gene3D" id="3.40.50.720">
    <property type="entry name" value="NAD(P)-binding Rossmann-like Domain"/>
    <property type="match status" value="2"/>
</dbReference>
<evidence type="ECO:0000259" key="7">
    <source>
        <dbReference type="PROSITE" id="PS52004"/>
    </source>
</evidence>
<keyword evidence="10" id="KW-1185">Reference proteome</keyword>
<dbReference type="Gene3D" id="3.40.47.10">
    <property type="match status" value="1"/>
</dbReference>
<dbReference type="Pfam" id="PF00109">
    <property type="entry name" value="ketoacyl-synt"/>
    <property type="match status" value="1"/>
</dbReference>
<dbReference type="SMART" id="SM00827">
    <property type="entry name" value="PKS_AT"/>
    <property type="match status" value="1"/>
</dbReference>
<keyword evidence="4" id="KW-0511">Multifunctional enzyme</keyword>